<evidence type="ECO:0000313" key="9">
    <source>
        <dbReference type="Proteomes" id="UP000578252"/>
    </source>
</evidence>
<organism evidence="3 9">
    <name type="scientific">Mobiluncus mulieris</name>
    <dbReference type="NCBI Taxonomy" id="2052"/>
    <lineage>
        <taxon>Bacteria</taxon>
        <taxon>Bacillati</taxon>
        <taxon>Actinomycetota</taxon>
        <taxon>Actinomycetes</taxon>
        <taxon>Actinomycetales</taxon>
        <taxon>Actinomycetaceae</taxon>
        <taxon>Mobiluncus</taxon>
    </lineage>
</organism>
<dbReference type="Proteomes" id="UP000582487">
    <property type="component" value="Unassembled WGS sequence"/>
</dbReference>
<keyword evidence="1" id="KW-0472">Membrane</keyword>
<dbReference type="GeneID" id="61169155"/>
<dbReference type="EMBL" id="VSZY01000007">
    <property type="protein sequence ID" value="MCU9968923.1"/>
    <property type="molecule type" value="Genomic_DNA"/>
</dbReference>
<proteinExistence type="predicted"/>
<dbReference type="EMBL" id="UGGQ01000006">
    <property type="protein sequence ID" value="STO16211.1"/>
    <property type="molecule type" value="Genomic_DNA"/>
</dbReference>
<dbReference type="EMBL" id="JABCUS010000003">
    <property type="protein sequence ID" value="NMX02680.1"/>
    <property type="molecule type" value="Genomic_DNA"/>
</dbReference>
<comment type="caution">
    <text evidence="3">The sequence shown here is derived from an EMBL/GenBank/DDBJ whole genome shotgun (WGS) entry which is preliminary data.</text>
</comment>
<accession>A0A2J9KNP6</accession>
<protein>
    <recommendedName>
        <fullName evidence="12">DUF4190 domain-containing protein</fullName>
    </recommendedName>
</protein>
<keyword evidence="1" id="KW-0812">Transmembrane</keyword>
<evidence type="ECO:0008006" key="12">
    <source>
        <dbReference type="Google" id="ProtNLM"/>
    </source>
</evidence>
<keyword evidence="1" id="KW-1133">Transmembrane helix</keyword>
<dbReference type="AlphaFoldDB" id="A0A2J9KNP6"/>
<sequence length="113" mass="11915">MSEGYVSHFPGTAEVDPTQVFVSSGYHEPQQQTSAVVIALFVASLVSLIPVFGSWISVFSLPAALALFQNRRLHDRQLPGNLLLRAAVGISVLGLGIGLASILPLLALSGTMN</sequence>
<evidence type="ECO:0000313" key="7">
    <source>
        <dbReference type="Proteomes" id="UP000255284"/>
    </source>
</evidence>
<dbReference type="EMBL" id="JABCUV010000006">
    <property type="protein sequence ID" value="NMW93345.1"/>
    <property type="molecule type" value="Genomic_DNA"/>
</dbReference>
<dbReference type="Proteomes" id="UP000575397">
    <property type="component" value="Unassembled WGS sequence"/>
</dbReference>
<gene>
    <name evidence="2" type="ORF">FYZ43_05825</name>
    <name evidence="4" type="ORF">HHJ74_06475</name>
    <name evidence="5" type="ORF">HHJ77_01710</name>
    <name evidence="3" type="ORF">HHJ78_01345</name>
    <name evidence="6" type="ORF">NCTC11819_00769</name>
</gene>
<evidence type="ECO:0000313" key="4">
    <source>
        <dbReference type="EMBL" id="NMW93345.1"/>
    </source>
</evidence>
<feature type="transmembrane region" description="Helical" evidence="1">
    <location>
        <begin position="82"/>
        <end position="107"/>
    </location>
</feature>
<evidence type="ECO:0000313" key="6">
    <source>
        <dbReference type="EMBL" id="STO16211.1"/>
    </source>
</evidence>
<dbReference type="Proteomes" id="UP000578252">
    <property type="component" value="Unassembled WGS sequence"/>
</dbReference>
<dbReference type="EMBL" id="JABCUR010000001">
    <property type="protein sequence ID" value="NMW64210.1"/>
    <property type="molecule type" value="Genomic_DNA"/>
</dbReference>
<feature type="transmembrane region" description="Helical" evidence="1">
    <location>
        <begin position="35"/>
        <end position="61"/>
    </location>
</feature>
<reference evidence="2 11" key="2">
    <citation type="submission" date="2019-08" db="EMBL/GenBank/DDBJ databases">
        <title>Comparison of rpoB and gyrB Sequences from Mobiluncus Species and Development of a Multiplex PCR Method for Clinical Detection of Mobiluncus curtisii and Mobiluncus mulieris.</title>
        <authorList>
            <person name="Yang L."/>
            <person name="Shen Y."/>
            <person name="Xu G."/>
            <person name="Shu L.-B."/>
            <person name="Hu J."/>
            <person name="Zhang R."/>
            <person name="Wang Y."/>
            <person name="Zhou H.-W."/>
            <person name="Zhang X."/>
        </authorList>
    </citation>
    <scope>NUCLEOTIDE SEQUENCE [LARGE SCALE GENOMIC DNA]</scope>
    <source>
        <strain evidence="2 11">M26</strain>
    </source>
</reference>
<dbReference type="Proteomes" id="UP000255284">
    <property type="component" value="Unassembled WGS sequence"/>
</dbReference>
<evidence type="ECO:0000313" key="3">
    <source>
        <dbReference type="EMBL" id="NMW64210.1"/>
    </source>
</evidence>
<evidence type="ECO:0000313" key="10">
    <source>
        <dbReference type="Proteomes" id="UP000582487"/>
    </source>
</evidence>
<evidence type="ECO:0000256" key="1">
    <source>
        <dbReference type="SAM" id="Phobius"/>
    </source>
</evidence>
<evidence type="ECO:0000313" key="11">
    <source>
        <dbReference type="Proteomes" id="UP001209486"/>
    </source>
</evidence>
<dbReference type="Proteomes" id="UP001209486">
    <property type="component" value="Unassembled WGS sequence"/>
</dbReference>
<reference evidence="6 7" key="1">
    <citation type="submission" date="2018-06" db="EMBL/GenBank/DDBJ databases">
        <authorList>
            <consortium name="Pathogen Informatics"/>
            <person name="Doyle S."/>
        </authorList>
    </citation>
    <scope>NUCLEOTIDE SEQUENCE [LARGE SCALE GENOMIC DNA]</scope>
    <source>
        <strain evidence="6 7">NCTC11819</strain>
    </source>
</reference>
<evidence type="ECO:0000313" key="8">
    <source>
        <dbReference type="Proteomes" id="UP000575397"/>
    </source>
</evidence>
<reference evidence="8 9" key="3">
    <citation type="submission" date="2020-04" db="EMBL/GenBank/DDBJ databases">
        <title>Antimicrobial susceptibility and clonality of vaginal-derived multi-drug resistant Mobiluncus isolates in China.</title>
        <authorList>
            <person name="Zhang X."/>
        </authorList>
    </citation>
    <scope>NUCLEOTIDE SEQUENCE [LARGE SCALE GENOMIC DNA]</scope>
    <source>
        <strain evidence="5 8">12</strain>
        <strain evidence="3 9">13</strain>
        <strain evidence="4 10">7</strain>
    </source>
</reference>
<evidence type="ECO:0000313" key="2">
    <source>
        <dbReference type="EMBL" id="MCU9968923.1"/>
    </source>
</evidence>
<evidence type="ECO:0000313" key="5">
    <source>
        <dbReference type="EMBL" id="NMX02680.1"/>
    </source>
</evidence>
<name>A0A2J9KNP6_9ACTO</name>
<dbReference type="RefSeq" id="WP_004013395.1">
    <property type="nucleotide sequence ID" value="NZ_CAMPNB010000002.1"/>
</dbReference>